<protein>
    <submittedName>
        <fullName evidence="2">Uncharacterized protein</fullName>
    </submittedName>
</protein>
<feature type="compositionally biased region" description="Basic and acidic residues" evidence="1">
    <location>
        <begin position="119"/>
        <end position="149"/>
    </location>
</feature>
<feature type="compositionally biased region" description="Basic and acidic residues" evidence="1">
    <location>
        <begin position="2322"/>
        <end position="2338"/>
    </location>
</feature>
<feature type="region of interest" description="Disordered" evidence="1">
    <location>
        <begin position="1833"/>
        <end position="1861"/>
    </location>
</feature>
<feature type="region of interest" description="Disordered" evidence="1">
    <location>
        <begin position="107"/>
        <end position="172"/>
    </location>
</feature>
<dbReference type="InterPro" id="IPR015943">
    <property type="entry name" value="WD40/YVTN_repeat-like_dom_sf"/>
</dbReference>
<dbReference type="SMART" id="SM00320">
    <property type="entry name" value="WD40"/>
    <property type="match status" value="3"/>
</dbReference>
<dbReference type="InterPro" id="IPR001680">
    <property type="entry name" value="WD40_rpt"/>
</dbReference>
<proteinExistence type="predicted"/>
<feature type="compositionally biased region" description="Basic residues" evidence="1">
    <location>
        <begin position="2260"/>
        <end position="2276"/>
    </location>
</feature>
<reference evidence="3" key="1">
    <citation type="submission" date="2016-05" db="EMBL/GenBank/DDBJ databases">
        <authorList>
            <person name="Naeem Raeece"/>
        </authorList>
    </citation>
    <scope>NUCLEOTIDE SEQUENCE [LARGE SCALE GENOMIC DNA]</scope>
</reference>
<sequence length="2453" mass="281610">AHDEYPSSRGGTKEFFKLIVQTYIYHVPLTEGYLGSLATANATRDVIKLSKQCIAKCGEVYEAAKGRMYAKKGGNDKGVRKGLTLKRQKLNDGEDFAVSCEQGDKIEEAMNPNVHKSGKTKEGHYLSRRRSSERNSVRSSRDNRGKQEEEQPSSNYAGNVHYGNPHVNHFDRSRTFRGKRDTYRDINLSSDLSDTYKVLLNICLSEIKKKSNNRKYDDLYDVLQKNNFTTDGDKEIHPFLCKGDRKKKPVKKEYPFNGGDVAVNEKFENGKVSIKTHTRRSSNSAKKNPNGVIPFVSEDGQDSQFYRDCADMIHPPACSNVFSQDIVLSKGNTDQSSIKTANHNYRNADFGVVTNGKNGEIRDVFRRIPFSSSSSDEEEAVSGIIRRKKFRSNDGGDTYKMVKWWKDNSKKKRIESDLFNIFKNVINMLTCKYPQYDIKNFFFNSQNKLKEEYESNKKKSIQLTSYECNRYNNLYTKIKYNMYYANNETRKRNGIVNVKYKYDIFSYCMKDIKRNITILSHFLPHKKDHNFITKIKFDRYSENIITSGKDGFIKIYHVVTGNLVTCIRAHNYSITDFDVHKSNKYIISCDEKGIVKFIHLDKYKFKVLLTYRRTFYMKTVKFFYSETKIATAYSTINPSISSHCESTPSGERPYKTYALCSTNSYFFIIVFDDLHNSIYLVNPLMTTPMGRIKFFPYLQFSYSLNYNIAPYIYNSLVMSKNPIKELKNGYLIFINTQNDCVNKICEDNFVHTNYKMRKKKLTFLLLTTKIIYDNEDMNDYNMSITPENVVITNYVNKLEDIVNNNQNTDDVIELAYKGEKKKKNLSEEDISYRKIFQYFEINILQNVKNNIGFALFKTFEDFNEEILLFTFSNNSANFVTVHTNGSIYFWRLHDYILCNDRKKKKKNDEIKIPICCFYTSLYVEFVMESSALNDNTRAKCAKGTGGVPSTGGGRGNGSSGAIGSSNSRGNGVGSVGASARNVMNEINREGENNNLFVISSTSCSSYCYSSSEQEDVSMEEIQQRKEKKKKNFKSQLSQQGRTPLQGGEFAVEPLLGSIYQSGLHGVSRGGNYGNIEKNYYGGGENISGRSDQTQRKSVNCMYNEKASKSKLRAKKLHYKISNVVFNMSDEYIIVADGITNKSNSSKETVNAVTMKTNLSIFHMKTYEEIKCFDLKKCDSYVSFIEPNPFYKDVILFACFRKYIYLLNLKKIKIIKKYSYDSQLKNLTAEWSKNGYTFVVSHNYGYFSIFTINNNLCCKFTLTEQITSSQICYLNENNTNETVDNYDNVNLLPDVFIFDSYGGGVNTTQENNWGRYNEFPRSNNNILTNGENATLNNVNNVVSIIRNNAHINDSGNGAAIVGENNSLFQGNIVTRNKNRSARRINRIIEDSSDVSSSANTIYTLYTESNSRHSTREITSKKQKKSPTRESTSGNGNLGGNRGGNRSSNNGCGANDDVKVIEGGGKQAYERHVINLENLVPSSEEVINVEDVHRECIRKTSGEKKEIINIDSVINEGYGSYSRCKGKRGHLKGKEKPSVGPNANASAHVSVSLIDDNNCIQINDNNVTCETSSDKCMLDENNLAGKGRMADNERVKKVKEFFFSKANEEKWVRAKREEEQCMSHWESDFDAYSSISFFSDDSDYDNYTDDLSCSSSVSSEESHETRLTVKRSKWTERSEQSNLPCGKGEKTKRSESRGNAILRLANVEQREMYSSDIARKKEKSRREENRLYLSNFSNTNVFVDRKFKIYEQELQPLLPQYSSFNSGNSYLQFLKTHPFDSICIYLNQFDDMKKELKMKDKVNYKELIMCDILHRIVRSYRKNASLQFEPGNKVISANSGSGSSQQRGQQQSGPQHSGKDKCSDHIARCDDETKSCSIRDSINRYETSSACDHFVKSEKYNLAKENLEFNIASKRRANTGVDVGTFVNTSDNGYSYERTETGRLRKRDWEFSQKINKYVDFFRNKSKRSEKAKRYCANAIRIGKIYDRFVSTTGKNDTISTHISGCASTVLGMHCEEHLGLSVVYRILRKLPCREGEDIDSFIYYNRKHYHDKKIKNMFRMYLSHYETVDENKVEMDFRLFVYSNSNNMIYMNCDVKKLLYMLQEKYIKNLIRENYNLLNSCPLKGRNCIIKNIDHIMTCAYFNPYSVYVRSPIDNYDIVNTRSFNNSFLSSYARYNDFFTMFRNNVYTNNASNSLHYENLANSARNTEIAVISEDSSVFTSDQSANYFSEEEEDDDDDDDDYDYDNDDYGFDCGNGTGSYNRRHRRNRSRTKRKTYRGRSTARNSRSRRTTARNRKKNERKKKNTDNTTSAMNTANVANINVRKSDRLRNKEQNSKRDGNGSGSGSGGRYVLKFEQGHFLSPHFSHIVGHTSVIPVRFVYLFYDVPVSRLSSGAGACVAFANAALRFVHNAEEGYKDIFTTVREREKLSKLELRTYHKQQFGSVLNVLQITALC</sequence>
<accession>A0A1A8WC21</accession>
<feature type="region of interest" description="Disordered" evidence="1">
    <location>
        <begin position="1405"/>
        <end position="1456"/>
    </location>
</feature>
<dbReference type="InterPro" id="IPR036322">
    <property type="entry name" value="WD40_repeat_dom_sf"/>
</dbReference>
<evidence type="ECO:0000313" key="2">
    <source>
        <dbReference type="EMBL" id="SBS88760.1"/>
    </source>
</evidence>
<feature type="compositionally biased region" description="Basic residues" evidence="1">
    <location>
        <begin position="2284"/>
        <end position="2302"/>
    </location>
</feature>
<feature type="compositionally biased region" description="Basic and acidic residues" evidence="1">
    <location>
        <begin position="1685"/>
        <end position="1694"/>
    </location>
</feature>
<dbReference type="Gene3D" id="2.130.10.10">
    <property type="entry name" value="YVTN repeat-like/Quinoprotein amine dehydrogenase"/>
    <property type="match status" value="1"/>
</dbReference>
<dbReference type="EMBL" id="FLQV01000296">
    <property type="protein sequence ID" value="SBS88760.1"/>
    <property type="molecule type" value="Genomic_DNA"/>
</dbReference>
<feature type="compositionally biased region" description="Acidic residues" evidence="1">
    <location>
        <begin position="2228"/>
        <end position="2249"/>
    </location>
</feature>
<organism evidence="2 3">
    <name type="scientific">Plasmodium ovale curtisi</name>
    <dbReference type="NCBI Taxonomy" id="864141"/>
    <lineage>
        <taxon>Eukaryota</taxon>
        <taxon>Sar</taxon>
        <taxon>Alveolata</taxon>
        <taxon>Apicomplexa</taxon>
        <taxon>Aconoidasida</taxon>
        <taxon>Haemosporida</taxon>
        <taxon>Plasmodiidae</taxon>
        <taxon>Plasmodium</taxon>
        <taxon>Plasmodium (Plasmodium)</taxon>
    </lineage>
</organism>
<feature type="region of interest" description="Disordered" evidence="1">
    <location>
        <begin position="275"/>
        <end position="294"/>
    </location>
</feature>
<feature type="compositionally biased region" description="Low complexity" evidence="1">
    <location>
        <begin position="1442"/>
        <end position="1453"/>
    </location>
</feature>
<feature type="compositionally biased region" description="Polar residues" evidence="1">
    <location>
        <begin position="2309"/>
        <end position="2318"/>
    </location>
</feature>
<dbReference type="Proteomes" id="UP000078546">
    <property type="component" value="Unassembled WGS sequence"/>
</dbReference>
<feature type="compositionally biased region" description="Basic and acidic residues" evidence="1">
    <location>
        <begin position="1408"/>
        <end position="1418"/>
    </location>
</feature>
<feature type="region of interest" description="Disordered" evidence="1">
    <location>
        <begin position="1018"/>
        <end position="1045"/>
    </location>
</feature>
<dbReference type="SUPFAM" id="SSF50978">
    <property type="entry name" value="WD40 repeat-like"/>
    <property type="match status" value="1"/>
</dbReference>
<dbReference type="Pfam" id="PF00400">
    <property type="entry name" value="WD40"/>
    <property type="match status" value="1"/>
</dbReference>
<name>A0A1A8WC21_PLAOA</name>
<evidence type="ECO:0000313" key="3">
    <source>
        <dbReference type="Proteomes" id="UP000078546"/>
    </source>
</evidence>
<feature type="compositionally biased region" description="Low complexity" evidence="1">
    <location>
        <begin position="1837"/>
        <end position="1854"/>
    </location>
</feature>
<evidence type="ECO:0000256" key="1">
    <source>
        <dbReference type="SAM" id="MobiDB-lite"/>
    </source>
</evidence>
<feature type="region of interest" description="Disordered" evidence="1">
    <location>
        <begin position="2220"/>
        <end position="2346"/>
    </location>
</feature>
<feature type="region of interest" description="Disordered" evidence="1">
    <location>
        <begin position="1676"/>
        <end position="1695"/>
    </location>
</feature>
<feature type="region of interest" description="Disordered" evidence="1">
    <location>
        <begin position="944"/>
        <end position="971"/>
    </location>
</feature>
<feature type="non-terminal residue" evidence="2">
    <location>
        <position position="1"/>
    </location>
</feature>
<feature type="compositionally biased region" description="Low complexity" evidence="1">
    <location>
        <begin position="961"/>
        <end position="971"/>
    </location>
</feature>
<gene>
    <name evidence="2" type="ORF">POVCU1_016010</name>
</gene>
<feature type="compositionally biased region" description="Gly residues" evidence="1">
    <location>
        <begin position="944"/>
        <end position="960"/>
    </location>
</feature>